<dbReference type="SUPFAM" id="SSF53474">
    <property type="entry name" value="alpha/beta-Hydrolases"/>
    <property type="match status" value="1"/>
</dbReference>
<name>A0A178LQ51_MYCIR</name>
<evidence type="ECO:0000259" key="3">
    <source>
        <dbReference type="Pfam" id="PF01048"/>
    </source>
</evidence>
<dbReference type="InterPro" id="IPR029058">
    <property type="entry name" value="AB_hydrolase_fold"/>
</dbReference>
<organism evidence="5 6">
    <name type="scientific">Mycolicibacterium iranicum</name>
    <name type="common">Mycobacterium iranicum</name>
    <dbReference type="NCBI Taxonomy" id="912594"/>
    <lineage>
        <taxon>Bacteria</taxon>
        <taxon>Bacillati</taxon>
        <taxon>Actinomycetota</taxon>
        <taxon>Actinomycetes</taxon>
        <taxon>Mycobacteriales</taxon>
        <taxon>Mycobacteriaceae</taxon>
        <taxon>Mycolicibacterium</taxon>
    </lineage>
</organism>
<dbReference type="InterPro" id="IPR000845">
    <property type="entry name" value="Nucleoside_phosphorylase_d"/>
</dbReference>
<feature type="compositionally biased region" description="Acidic residues" evidence="2">
    <location>
        <begin position="65"/>
        <end position="74"/>
    </location>
</feature>
<evidence type="ECO:0000259" key="4">
    <source>
        <dbReference type="Pfam" id="PF07859"/>
    </source>
</evidence>
<dbReference type="PANTHER" id="PTHR48081">
    <property type="entry name" value="AB HYDROLASE SUPERFAMILY PROTEIN C4A8.06C"/>
    <property type="match status" value="1"/>
</dbReference>
<accession>A0A178LQ51</accession>
<comment type="caution">
    <text evidence="5">The sequence shown here is derived from an EMBL/GenBank/DDBJ whole genome shotgun (WGS) entry which is preliminary data.</text>
</comment>
<dbReference type="GO" id="GO:0016787">
    <property type="term" value="F:hydrolase activity"/>
    <property type="evidence" value="ECO:0007669"/>
    <property type="project" value="UniProtKB-KW"/>
</dbReference>
<dbReference type="InterPro" id="IPR050300">
    <property type="entry name" value="GDXG_lipolytic_enzyme"/>
</dbReference>
<dbReference type="EMBL" id="LWCS01000043">
    <property type="protein sequence ID" value="OAN34599.1"/>
    <property type="molecule type" value="Genomic_DNA"/>
</dbReference>
<dbReference type="InterPro" id="IPR013094">
    <property type="entry name" value="AB_hydrolase_3"/>
</dbReference>
<feature type="domain" description="Nucleoside phosphorylase" evidence="3">
    <location>
        <begin position="500"/>
        <end position="604"/>
    </location>
</feature>
<evidence type="ECO:0000256" key="2">
    <source>
        <dbReference type="SAM" id="MobiDB-lite"/>
    </source>
</evidence>
<dbReference type="SUPFAM" id="SSF53167">
    <property type="entry name" value="Purine and uridine phosphorylases"/>
    <property type="match status" value="1"/>
</dbReference>
<dbReference type="Gene3D" id="3.40.50.1580">
    <property type="entry name" value="Nucleoside phosphorylase domain"/>
    <property type="match status" value="1"/>
</dbReference>
<gene>
    <name evidence="5" type="ORF">A4X20_07875</name>
</gene>
<dbReference type="GO" id="GO:0009116">
    <property type="term" value="P:nucleoside metabolic process"/>
    <property type="evidence" value="ECO:0007669"/>
    <property type="project" value="InterPro"/>
</dbReference>
<evidence type="ECO:0000313" key="6">
    <source>
        <dbReference type="Proteomes" id="UP000078396"/>
    </source>
</evidence>
<dbReference type="InterPro" id="IPR035994">
    <property type="entry name" value="Nucleoside_phosphorylase_sf"/>
</dbReference>
<protein>
    <recommendedName>
        <fullName evidence="7">Alpha/beta hydrolase fold-3 domain-containing protein</fullName>
    </recommendedName>
</protein>
<dbReference type="Proteomes" id="UP000078396">
    <property type="component" value="Unassembled WGS sequence"/>
</dbReference>
<proteinExistence type="predicted"/>
<evidence type="ECO:0000256" key="1">
    <source>
        <dbReference type="ARBA" id="ARBA00022801"/>
    </source>
</evidence>
<feature type="compositionally biased region" description="Low complexity" evidence="2">
    <location>
        <begin position="136"/>
        <end position="153"/>
    </location>
</feature>
<dbReference type="PANTHER" id="PTHR48081:SF8">
    <property type="entry name" value="ALPHA_BETA HYDROLASE FOLD-3 DOMAIN-CONTAINING PROTEIN-RELATED"/>
    <property type="match status" value="1"/>
</dbReference>
<dbReference type="AlphaFoldDB" id="A0A178LQ51"/>
<sequence>MAVALGIGAAVLAGWGGGIAWADDAGGSSATADTATSTESAADSPTDTEKSDDDAEPDTTKPDAEPEESAEDHDEVARSAPLAVDDDTGDLPTPIPASTPSTRDTSDDDDVEPSNPKPIPAVSVSSTSANLAEFGATDSPQTPAAATTAWAVPGSSRREFDPDVESSAQADSAASSVHNSLSYTAPPTLRDRLTLMGLRVARDVFAAFGVDLAGTLATLLSSEDPPFFVKYGLNARQSQREVSPGNVWKVWEFEPEDPSGKTVIGIHGGGHVRHPTLLHWIDYTRMARETGATVVVPMYPLATTPTGSLRNVIPAMADFISHEIGDHTAENVSVYADSAGCTYAFAALRELILRGDALPASIVLISGVADASLTNPAIRTVDDPFLNPDSLQLWTTDSHAYDGITDLTNPMVSPLYLETDVLAALPPTTIYVGTEEMLLPDNLLLHRRAVDVGAPISIVLGQGQFHDWAISGLAINSAAPRIRPDVYRRLGLFELGPRTLILSAFPAEADAVLARTTLDRNSTVVVDGHHFYLGTLGGKKVLLAMTGIGMVNATRTTEVALDYFTPESGISVGAVVFSGVAGGSGRTEIGSVAIPARWTPDDGQTWQAVDGDMLAVANTLDVDLRSSGSIGDPACYCGLLTGPQVDLGREPSLFVGGDGSSDDFNNGTAFPAIPLGGDIFGPRPCAAPDFSILATGNFFQALAPFLAFGLLSNLGFLTDVPPAVDAVDQETAAAQLVALAHGVPFLGIRGTSDGPGDPLRLPGYPFTFFVYKQIASENAAIVTEAFLQSWSGA</sequence>
<feature type="domain" description="Alpha/beta hydrolase fold-3" evidence="4">
    <location>
        <begin position="264"/>
        <end position="469"/>
    </location>
</feature>
<evidence type="ECO:0000313" key="5">
    <source>
        <dbReference type="EMBL" id="OAN34599.1"/>
    </source>
</evidence>
<dbReference type="Pfam" id="PF01048">
    <property type="entry name" value="PNP_UDP_1"/>
    <property type="match status" value="1"/>
</dbReference>
<feature type="compositionally biased region" description="Low complexity" evidence="2">
    <location>
        <begin position="20"/>
        <end position="45"/>
    </location>
</feature>
<reference evidence="5 6" key="1">
    <citation type="submission" date="2016-04" db="EMBL/GenBank/DDBJ databases">
        <title>Draft Genome Sequences of Staphylococcus capitis Strain H36, S. capitis Strain H65, S. cohnii Strain H62, S. hominis Strain H69, Mycobacterium iranicum Strain H39, Plantibacter sp. Strain H53, Pseudomonas oryzihabitans Strain H72, and Microbacterium sp. Strain H83, isolated from residential settings.</title>
        <authorList>
            <person name="Lymperopoulou D."/>
            <person name="Adams R.I."/>
            <person name="Lindow S."/>
            <person name="Coil D.A."/>
            <person name="Jospin G."/>
            <person name="Eisen J.A."/>
        </authorList>
    </citation>
    <scope>NUCLEOTIDE SEQUENCE [LARGE SCALE GENOMIC DNA]</scope>
    <source>
        <strain evidence="5 6">H39</strain>
    </source>
</reference>
<keyword evidence="1" id="KW-0378">Hydrolase</keyword>
<feature type="compositionally biased region" description="Low complexity" evidence="2">
    <location>
        <begin position="166"/>
        <end position="176"/>
    </location>
</feature>
<feature type="region of interest" description="Disordered" evidence="2">
    <location>
        <begin position="18"/>
        <end position="183"/>
    </location>
</feature>
<evidence type="ECO:0008006" key="7">
    <source>
        <dbReference type="Google" id="ProtNLM"/>
    </source>
</evidence>
<dbReference type="Pfam" id="PF07859">
    <property type="entry name" value="Abhydrolase_3"/>
    <property type="match status" value="1"/>
</dbReference>
<dbReference type="Gene3D" id="3.40.50.1820">
    <property type="entry name" value="alpha/beta hydrolase"/>
    <property type="match status" value="1"/>
</dbReference>
<dbReference type="RefSeq" id="WP_064283860.1">
    <property type="nucleotide sequence ID" value="NZ_LWCS01000043.1"/>
</dbReference>